<dbReference type="RefSeq" id="XP_014486577.1">
    <property type="nucleotide sequence ID" value="XM_014631091.1"/>
</dbReference>
<evidence type="ECO:0000256" key="3">
    <source>
        <dbReference type="ARBA" id="ARBA00022448"/>
    </source>
</evidence>
<keyword evidence="4" id="KW-0812">Transmembrane</keyword>
<dbReference type="AlphaFoldDB" id="A0A6P3Y998"/>
<comment type="similarity">
    <text evidence="2">Belongs to the ABC transporter superfamily. ABCG family. Eye pigment precursor importer (TC 3.A.1.204) subfamily.</text>
</comment>
<dbReference type="InterPro" id="IPR003439">
    <property type="entry name" value="ABC_transporter-like_ATP-bd"/>
</dbReference>
<feature type="non-terminal residue" evidence="9">
    <location>
        <position position="1"/>
    </location>
</feature>
<evidence type="ECO:0000259" key="7">
    <source>
        <dbReference type="Pfam" id="PF00005"/>
    </source>
</evidence>
<dbReference type="InterPro" id="IPR050352">
    <property type="entry name" value="ABCG_transporters"/>
</dbReference>
<reference evidence="9" key="1">
    <citation type="submission" date="2025-08" db="UniProtKB">
        <authorList>
            <consortium name="RefSeq"/>
        </authorList>
    </citation>
    <scope>IDENTIFICATION</scope>
</reference>
<accession>A0A6P3Y998</accession>
<dbReference type="GO" id="GO:0005886">
    <property type="term" value="C:plasma membrane"/>
    <property type="evidence" value="ECO:0007669"/>
    <property type="project" value="TreeGrafter"/>
</dbReference>
<gene>
    <name evidence="9" type="primary">LOC106750625</name>
</gene>
<dbReference type="GO" id="GO:0016887">
    <property type="term" value="F:ATP hydrolysis activity"/>
    <property type="evidence" value="ECO:0007669"/>
    <property type="project" value="InterPro"/>
</dbReference>
<dbReference type="Proteomes" id="UP000515204">
    <property type="component" value="Unplaced"/>
</dbReference>
<evidence type="ECO:0000313" key="8">
    <source>
        <dbReference type="Proteomes" id="UP000515204"/>
    </source>
</evidence>
<keyword evidence="6" id="KW-0472">Membrane</keyword>
<dbReference type="SUPFAM" id="SSF52540">
    <property type="entry name" value="P-loop containing nucleoside triphosphate hydrolases"/>
    <property type="match status" value="1"/>
</dbReference>
<dbReference type="GO" id="GO:0005524">
    <property type="term" value="F:ATP binding"/>
    <property type="evidence" value="ECO:0007669"/>
    <property type="project" value="InterPro"/>
</dbReference>
<evidence type="ECO:0000256" key="6">
    <source>
        <dbReference type="ARBA" id="ARBA00023136"/>
    </source>
</evidence>
<evidence type="ECO:0000256" key="1">
    <source>
        <dbReference type="ARBA" id="ARBA00004141"/>
    </source>
</evidence>
<keyword evidence="3" id="KW-0813">Transport</keyword>
<evidence type="ECO:0000256" key="5">
    <source>
        <dbReference type="ARBA" id="ARBA00022989"/>
    </source>
</evidence>
<dbReference type="OrthoDB" id="66620at2759"/>
<keyword evidence="8" id="KW-1185">Reference proteome</keyword>
<dbReference type="KEGG" id="dqu:106750625"/>
<dbReference type="GO" id="GO:0042626">
    <property type="term" value="F:ATPase-coupled transmembrane transporter activity"/>
    <property type="evidence" value="ECO:0007669"/>
    <property type="project" value="TreeGrafter"/>
</dbReference>
<sequence>LHLPICSEITESNLILQGISGQFKSGEITAILGPSGAGKSTLLNILAGYKCTNVSGSISINRQPRDVREFRKMSCYIMQENFVQPKLTVLEALTFAADLKLGKRKSRFEKSAVVSTV</sequence>
<evidence type="ECO:0000256" key="4">
    <source>
        <dbReference type="ARBA" id="ARBA00022692"/>
    </source>
</evidence>
<dbReference type="GeneID" id="106750625"/>
<proteinExistence type="inferred from homology"/>
<organism evidence="8 9">
    <name type="scientific">Dinoponera quadriceps</name>
    <name type="common">South American ant</name>
    <dbReference type="NCBI Taxonomy" id="609295"/>
    <lineage>
        <taxon>Eukaryota</taxon>
        <taxon>Metazoa</taxon>
        <taxon>Ecdysozoa</taxon>
        <taxon>Arthropoda</taxon>
        <taxon>Hexapoda</taxon>
        <taxon>Insecta</taxon>
        <taxon>Pterygota</taxon>
        <taxon>Neoptera</taxon>
        <taxon>Endopterygota</taxon>
        <taxon>Hymenoptera</taxon>
        <taxon>Apocrita</taxon>
        <taxon>Aculeata</taxon>
        <taxon>Formicoidea</taxon>
        <taxon>Formicidae</taxon>
        <taxon>Ponerinae</taxon>
        <taxon>Ponerini</taxon>
        <taxon>Dinoponera</taxon>
    </lineage>
</organism>
<keyword evidence="5" id="KW-1133">Transmembrane helix</keyword>
<dbReference type="PANTHER" id="PTHR48041:SF15">
    <property type="entry name" value="FI05267P"/>
    <property type="match status" value="1"/>
</dbReference>
<protein>
    <submittedName>
        <fullName evidence="9">ATP-binding cassette sub-family G member 1-like</fullName>
    </submittedName>
</protein>
<dbReference type="Pfam" id="PF00005">
    <property type="entry name" value="ABC_tran"/>
    <property type="match status" value="1"/>
</dbReference>
<dbReference type="PANTHER" id="PTHR48041">
    <property type="entry name" value="ABC TRANSPORTER G FAMILY MEMBER 28"/>
    <property type="match status" value="1"/>
</dbReference>
<name>A0A6P3Y998_DINQU</name>
<feature type="domain" description="ABC transporter" evidence="7">
    <location>
        <begin position="16"/>
        <end position="108"/>
    </location>
</feature>
<dbReference type="InterPro" id="IPR027417">
    <property type="entry name" value="P-loop_NTPase"/>
</dbReference>
<dbReference type="Gene3D" id="3.40.50.300">
    <property type="entry name" value="P-loop containing nucleotide triphosphate hydrolases"/>
    <property type="match status" value="1"/>
</dbReference>
<evidence type="ECO:0000313" key="9">
    <source>
        <dbReference type="RefSeq" id="XP_014486577.1"/>
    </source>
</evidence>
<evidence type="ECO:0000256" key="2">
    <source>
        <dbReference type="ARBA" id="ARBA00005814"/>
    </source>
</evidence>
<comment type="subcellular location">
    <subcellularLocation>
        <location evidence="1">Membrane</location>
        <topology evidence="1">Multi-pass membrane protein</topology>
    </subcellularLocation>
</comment>